<accession>A0A0L0NNN2</accession>
<organism evidence="1 2">
    <name type="scientific">Candidozyma auris</name>
    <name type="common">Yeast</name>
    <name type="synonym">Candida auris</name>
    <dbReference type="NCBI Taxonomy" id="498019"/>
    <lineage>
        <taxon>Eukaryota</taxon>
        <taxon>Fungi</taxon>
        <taxon>Dikarya</taxon>
        <taxon>Ascomycota</taxon>
        <taxon>Saccharomycotina</taxon>
        <taxon>Pichiomycetes</taxon>
        <taxon>Metschnikowiaceae</taxon>
        <taxon>Candidozyma</taxon>
    </lineage>
</organism>
<dbReference type="VEuPathDB" id="FungiDB:QG37_08092"/>
<dbReference type="Proteomes" id="UP000037122">
    <property type="component" value="Unassembled WGS sequence"/>
</dbReference>
<sequence length="49" mass="5541">MTELATAGVFMEFYQCTSLPNHGFWWKAARQTAHILSVKSVAEKWLLAA</sequence>
<proteinExistence type="predicted"/>
<protein>
    <submittedName>
        <fullName evidence="1">Uncharacterized protein</fullName>
    </submittedName>
</protein>
<dbReference type="AlphaFoldDB" id="A0A0L0NNN2"/>
<evidence type="ECO:0000313" key="1">
    <source>
        <dbReference type="EMBL" id="KND95761.1"/>
    </source>
</evidence>
<gene>
    <name evidence="1" type="ORF">QG37_08092</name>
</gene>
<reference evidence="2" key="1">
    <citation type="journal article" date="2015" name="BMC Genomics">
        <title>Draft genome of a commonly misdiagnosed multidrug resistant pathogen Candida auris.</title>
        <authorList>
            <person name="Chatterjee S."/>
            <person name="Alampalli S.V."/>
            <person name="Nageshan R.K."/>
            <person name="Chettiar S.T."/>
            <person name="Joshi S."/>
            <person name="Tatu U.S."/>
        </authorList>
    </citation>
    <scope>NUCLEOTIDE SEQUENCE [LARGE SCALE GENOMIC DNA]</scope>
    <source>
        <strain evidence="2">6684</strain>
    </source>
</reference>
<comment type="caution">
    <text evidence="1">The sequence shown here is derived from an EMBL/GenBank/DDBJ whole genome shotgun (WGS) entry which is preliminary data.</text>
</comment>
<evidence type="ECO:0000313" key="2">
    <source>
        <dbReference type="Proteomes" id="UP000037122"/>
    </source>
</evidence>
<name>A0A0L0NNN2_CANAR</name>
<dbReference type="EMBL" id="LGST01000066">
    <property type="protein sequence ID" value="KND95761.1"/>
    <property type="molecule type" value="Genomic_DNA"/>
</dbReference>